<dbReference type="OrthoDB" id="5058264at2759"/>
<accession>A0A0P7BB91</accession>
<feature type="compositionally biased region" description="Polar residues" evidence="1">
    <location>
        <begin position="31"/>
        <end position="43"/>
    </location>
</feature>
<evidence type="ECO:0000256" key="1">
    <source>
        <dbReference type="SAM" id="MobiDB-lite"/>
    </source>
</evidence>
<gene>
    <name evidence="2" type="ORF">AK830_g6967</name>
</gene>
<proteinExistence type="predicted"/>
<feature type="region of interest" description="Disordered" evidence="1">
    <location>
        <begin position="1"/>
        <end position="82"/>
    </location>
</feature>
<evidence type="ECO:0000313" key="2">
    <source>
        <dbReference type="EMBL" id="KPM39615.1"/>
    </source>
</evidence>
<feature type="compositionally biased region" description="Polar residues" evidence="1">
    <location>
        <begin position="51"/>
        <end position="66"/>
    </location>
</feature>
<dbReference type="AlphaFoldDB" id="A0A0P7BB91"/>
<reference evidence="2 3" key="1">
    <citation type="submission" date="2015-09" db="EMBL/GenBank/DDBJ databases">
        <title>Draft genome of a European isolate of the apple canker pathogen Neonectria ditissima.</title>
        <authorList>
            <person name="Gomez-Cortecero A."/>
            <person name="Harrison R.J."/>
            <person name="Armitage A.D."/>
        </authorList>
    </citation>
    <scope>NUCLEOTIDE SEQUENCE [LARGE SCALE GENOMIC DNA]</scope>
    <source>
        <strain evidence="2 3">R09/05</strain>
    </source>
</reference>
<evidence type="ECO:0000313" key="3">
    <source>
        <dbReference type="Proteomes" id="UP000050424"/>
    </source>
</evidence>
<dbReference type="EMBL" id="LKCW01000102">
    <property type="protein sequence ID" value="KPM39615.1"/>
    <property type="molecule type" value="Genomic_DNA"/>
</dbReference>
<keyword evidence="3" id="KW-1185">Reference proteome</keyword>
<dbReference type="Proteomes" id="UP000050424">
    <property type="component" value="Unassembled WGS sequence"/>
</dbReference>
<sequence length="416" mass="46035">MSTKPPGAFPESDGASVQPVPQDPQDPFVDTSPTNHDARSNPSKGKFVELSSPSSTILRHPLSSQHPDLGSGPAPADDEPPEQVNLEQRIAQGSSLFGTRDDNALFELTRHRASMAGYIVPSYTLPGDEFRAALLNPNPAADARLEYDSLWLQVQLFWDAMVRTQPNPVSASPAELAAAVDLMADVAAGRLVADAWPDYDPRLALRNVRELRRRLQRLELAVRTAVTTCGRPPKLHCGCVSALKRCRDKTGLWSRLFGPKEQQGPEDRHFSVRDVACLLRLEDFLTHVSRDSERQLGRYPEPESLVMTAVMFMDEAIKEFLDSDNIRSILELKLAWVKVLCNVEFRAAIVLEVQTMVSDGIAFSKKHGHADHREGCDQRVDKTGGFIRRFSRPGVSADPARPASRSSPLLSIFKKA</sequence>
<comment type="caution">
    <text evidence="2">The sequence shown here is derived from an EMBL/GenBank/DDBJ whole genome shotgun (WGS) entry which is preliminary data.</text>
</comment>
<organism evidence="2 3">
    <name type="scientific">Neonectria ditissima</name>
    <dbReference type="NCBI Taxonomy" id="78410"/>
    <lineage>
        <taxon>Eukaryota</taxon>
        <taxon>Fungi</taxon>
        <taxon>Dikarya</taxon>
        <taxon>Ascomycota</taxon>
        <taxon>Pezizomycotina</taxon>
        <taxon>Sordariomycetes</taxon>
        <taxon>Hypocreomycetidae</taxon>
        <taxon>Hypocreales</taxon>
        <taxon>Nectriaceae</taxon>
        <taxon>Neonectria</taxon>
    </lineage>
</organism>
<feature type="compositionally biased region" description="Low complexity" evidence="1">
    <location>
        <begin position="17"/>
        <end position="30"/>
    </location>
</feature>
<name>A0A0P7BB91_9HYPO</name>
<protein>
    <submittedName>
        <fullName evidence="2">Uncharacterized protein</fullName>
    </submittedName>
</protein>